<feature type="signal peptide" evidence="4">
    <location>
        <begin position="1"/>
        <end position="24"/>
    </location>
</feature>
<dbReference type="CDD" id="cd13585">
    <property type="entry name" value="PBP2_TMBP_like"/>
    <property type="match status" value="1"/>
</dbReference>
<evidence type="ECO:0000256" key="1">
    <source>
        <dbReference type="ARBA" id="ARBA00008520"/>
    </source>
</evidence>
<dbReference type="Proteomes" id="UP000548423">
    <property type="component" value="Unassembled WGS sequence"/>
</dbReference>
<keyword evidence="2" id="KW-0813">Transport</keyword>
<gene>
    <name evidence="5" type="ORF">F4694_000060</name>
</gene>
<dbReference type="GO" id="GO:0055052">
    <property type="term" value="C:ATP-binding cassette (ABC) transporter complex, substrate-binding subunit-containing"/>
    <property type="evidence" value="ECO:0007669"/>
    <property type="project" value="TreeGrafter"/>
</dbReference>
<name>A0A852T544_9BACI</name>
<dbReference type="GO" id="GO:0015768">
    <property type="term" value="P:maltose transport"/>
    <property type="evidence" value="ECO:0007669"/>
    <property type="project" value="TreeGrafter"/>
</dbReference>
<evidence type="ECO:0000256" key="4">
    <source>
        <dbReference type="SAM" id="SignalP"/>
    </source>
</evidence>
<evidence type="ECO:0000256" key="2">
    <source>
        <dbReference type="ARBA" id="ARBA00022448"/>
    </source>
</evidence>
<dbReference type="GO" id="GO:1901982">
    <property type="term" value="F:maltose binding"/>
    <property type="evidence" value="ECO:0007669"/>
    <property type="project" value="TreeGrafter"/>
</dbReference>
<dbReference type="PANTHER" id="PTHR30061">
    <property type="entry name" value="MALTOSE-BINDING PERIPLASMIC PROTEIN"/>
    <property type="match status" value="1"/>
</dbReference>
<evidence type="ECO:0000313" key="5">
    <source>
        <dbReference type="EMBL" id="NYE03341.1"/>
    </source>
</evidence>
<dbReference type="Gene3D" id="3.40.190.10">
    <property type="entry name" value="Periplasmic binding protein-like II"/>
    <property type="match status" value="1"/>
</dbReference>
<proteinExistence type="inferred from homology"/>
<protein>
    <submittedName>
        <fullName evidence="5">Multiple sugar transport system substrate-binding protein</fullName>
    </submittedName>
</protein>
<keyword evidence="5" id="KW-0762">Sugar transport</keyword>
<keyword evidence="3 4" id="KW-0732">Signal</keyword>
<dbReference type="PROSITE" id="PS51257">
    <property type="entry name" value="PROKAR_LIPOPROTEIN"/>
    <property type="match status" value="1"/>
</dbReference>
<reference evidence="6" key="1">
    <citation type="submission" date="2020-07" db="EMBL/GenBank/DDBJ databases">
        <authorList>
            <person name="Partida-Martinez L."/>
            <person name="Huntemann M."/>
            <person name="Clum A."/>
            <person name="Wang J."/>
            <person name="Palaniappan K."/>
            <person name="Ritter S."/>
            <person name="Chen I.-M."/>
            <person name="Stamatis D."/>
            <person name="Reddy T."/>
            <person name="O'Malley R."/>
            <person name="Daum C."/>
            <person name="Shapiro N."/>
            <person name="Ivanova N."/>
            <person name="Kyrpides N."/>
            <person name="Woyke T."/>
        </authorList>
    </citation>
    <scope>NUCLEOTIDE SEQUENCE [LARGE SCALE GENOMIC DNA]</scope>
    <source>
        <strain evidence="6">AT2.8</strain>
    </source>
</reference>
<dbReference type="PANTHER" id="PTHR30061:SF50">
    <property type="entry name" value="MALTOSE_MALTODEXTRIN-BINDING PERIPLASMIC PROTEIN"/>
    <property type="match status" value="1"/>
</dbReference>
<evidence type="ECO:0000313" key="6">
    <source>
        <dbReference type="Proteomes" id="UP000548423"/>
    </source>
</evidence>
<comment type="similarity">
    <text evidence="1">Belongs to the bacterial solute-binding protein 1 family.</text>
</comment>
<evidence type="ECO:0000256" key="3">
    <source>
        <dbReference type="ARBA" id="ARBA00022729"/>
    </source>
</evidence>
<dbReference type="SUPFAM" id="SSF53850">
    <property type="entry name" value="Periplasmic binding protein-like II"/>
    <property type="match status" value="1"/>
</dbReference>
<comment type="caution">
    <text evidence="5">The sequence shown here is derived from an EMBL/GenBank/DDBJ whole genome shotgun (WGS) entry which is preliminary data.</text>
</comment>
<organism evidence="5 6">
    <name type="scientific">Neobacillus niacini</name>
    <dbReference type="NCBI Taxonomy" id="86668"/>
    <lineage>
        <taxon>Bacteria</taxon>
        <taxon>Bacillati</taxon>
        <taxon>Bacillota</taxon>
        <taxon>Bacilli</taxon>
        <taxon>Bacillales</taxon>
        <taxon>Bacillaceae</taxon>
        <taxon>Neobacillus</taxon>
    </lineage>
</organism>
<feature type="chain" id="PRO_5032961734" evidence="4">
    <location>
        <begin position="25"/>
        <end position="417"/>
    </location>
</feature>
<sequence length="417" mass="46246">MKKWLIMLLTVMLGLLGLAGCSNGETTSGDAKDDKVEITYGVWGKAQVPVINDVIKLFNEKHPNIKVKVELTPYGQYFQKLETAATGGAMPDVLWMNGPHIAQYAEGKVIIPLNDLIKKDNYSLDNYPKSLVDLYTVDGKVYGIPKDFDTTGLFYNKKIFDEAGIPYPDDTWDWNKLKEVAEKLTNKDKGIWGFGAMMENQGGYYDLIWQNGGHILSKDGKQVGFDTPEAIEALKYNISFIKEGLSPTLAQMTETAASELFISGKLAMKLDGSYMVPDYRVNPDIDVTIPPKGKNRAVSIHGLSNVIAANTKHKDAAWTFVKFLGSKEVAEEFAKSGVVIPAYNGSQDMWLKSVPNMNLQVFIDALEYSNPLPSVKSTGEIWQYETDVLKKAWAGEESVEDAVKELSKKANEALSKN</sequence>
<dbReference type="EMBL" id="JACCBX010000001">
    <property type="protein sequence ID" value="NYE03341.1"/>
    <property type="molecule type" value="Genomic_DNA"/>
</dbReference>
<accession>A0A852T544</accession>
<reference evidence="6" key="2">
    <citation type="submission" date="2020-08" db="EMBL/GenBank/DDBJ databases">
        <title>The Agave Microbiome: Exploring the role of microbial communities in plant adaptations to desert environments.</title>
        <authorList>
            <person name="Partida-Martinez L.P."/>
        </authorList>
    </citation>
    <scope>NUCLEOTIDE SEQUENCE [LARGE SCALE GENOMIC DNA]</scope>
    <source>
        <strain evidence="6">AT2.8</strain>
    </source>
</reference>
<dbReference type="GO" id="GO:0042956">
    <property type="term" value="P:maltodextrin transmembrane transport"/>
    <property type="evidence" value="ECO:0007669"/>
    <property type="project" value="TreeGrafter"/>
</dbReference>
<dbReference type="AlphaFoldDB" id="A0A852T544"/>
<dbReference type="InterPro" id="IPR006059">
    <property type="entry name" value="SBP"/>
</dbReference>
<dbReference type="Pfam" id="PF01547">
    <property type="entry name" value="SBP_bac_1"/>
    <property type="match status" value="1"/>
</dbReference>